<feature type="compositionally biased region" description="Basic and acidic residues" evidence="5">
    <location>
        <begin position="198"/>
        <end position="227"/>
    </location>
</feature>
<name>A0A507CVE2_9FUNG</name>
<evidence type="ECO:0000256" key="1">
    <source>
        <dbReference type="ARBA" id="ARBA00005495"/>
    </source>
</evidence>
<dbReference type="InterPro" id="IPR011057">
    <property type="entry name" value="Mss4-like_sf"/>
</dbReference>
<dbReference type="Gene3D" id="3.90.1590.10">
    <property type="entry name" value="glutathione-dependent formaldehyde- activating enzyme (gfa)"/>
    <property type="match status" value="1"/>
</dbReference>
<feature type="domain" description="CENP-V/GFA" evidence="6">
    <location>
        <begin position="5"/>
        <end position="141"/>
    </location>
</feature>
<keyword evidence="2" id="KW-0479">Metal-binding</keyword>
<proteinExistence type="inferred from homology"/>
<reference evidence="7 8" key="1">
    <citation type="journal article" date="2019" name="Sci. Rep.">
        <title>Comparative genomics of chytrid fungi reveal insights into the obligate biotrophic and pathogenic lifestyle of Synchytrium endobioticum.</title>
        <authorList>
            <person name="van de Vossenberg B.T.L.H."/>
            <person name="Warris S."/>
            <person name="Nguyen H.D.T."/>
            <person name="van Gent-Pelzer M.P.E."/>
            <person name="Joly D.L."/>
            <person name="van de Geest H.C."/>
            <person name="Bonants P.J.M."/>
            <person name="Smith D.S."/>
            <person name="Levesque C.A."/>
            <person name="van der Lee T.A.J."/>
        </authorList>
    </citation>
    <scope>NUCLEOTIDE SEQUENCE [LARGE SCALE GENOMIC DNA]</scope>
    <source>
        <strain evidence="7 8">LEV6574</strain>
    </source>
</reference>
<dbReference type="GO" id="GO:0046872">
    <property type="term" value="F:metal ion binding"/>
    <property type="evidence" value="ECO:0007669"/>
    <property type="project" value="UniProtKB-KW"/>
</dbReference>
<evidence type="ECO:0000256" key="3">
    <source>
        <dbReference type="ARBA" id="ARBA00022833"/>
    </source>
</evidence>
<evidence type="ECO:0000313" key="8">
    <source>
        <dbReference type="Proteomes" id="UP000320475"/>
    </source>
</evidence>
<evidence type="ECO:0000313" key="7">
    <source>
        <dbReference type="EMBL" id="TPX43182.1"/>
    </source>
</evidence>
<dbReference type="AlphaFoldDB" id="A0A507CVE2"/>
<evidence type="ECO:0000259" key="6">
    <source>
        <dbReference type="PROSITE" id="PS51891"/>
    </source>
</evidence>
<evidence type="ECO:0000256" key="5">
    <source>
        <dbReference type="SAM" id="MobiDB-lite"/>
    </source>
</evidence>
<feature type="compositionally biased region" description="Basic and acidic residues" evidence="5">
    <location>
        <begin position="177"/>
        <end position="189"/>
    </location>
</feature>
<keyword evidence="3" id="KW-0862">Zinc</keyword>
<dbReference type="PROSITE" id="PS51891">
    <property type="entry name" value="CENP_V_GFA"/>
    <property type="match status" value="1"/>
</dbReference>
<comment type="caution">
    <text evidence="7">The sequence shown here is derived from an EMBL/GenBank/DDBJ whole genome shotgun (WGS) entry which is preliminary data.</text>
</comment>
<keyword evidence="4" id="KW-0456">Lyase</keyword>
<dbReference type="PANTHER" id="PTHR33337">
    <property type="entry name" value="GFA DOMAIN-CONTAINING PROTEIN"/>
    <property type="match status" value="1"/>
</dbReference>
<gene>
    <name evidence="7" type="ORF">SeLEV6574_g05192</name>
</gene>
<dbReference type="GO" id="GO:0016846">
    <property type="term" value="F:carbon-sulfur lyase activity"/>
    <property type="evidence" value="ECO:0007669"/>
    <property type="project" value="InterPro"/>
</dbReference>
<accession>A0A507CVE2</accession>
<sequence>MPMKLEGSCRCNRVRFTVESNCPYPYMKCYCDICRKCQGGGGFAINIHALKATLKVEGDEYINTWSTISHPPDDSGDASATDRRSCRVCASCLWCYCKENEECIYPFASCIDTPLPKSPEIYHILLKYKPDWVELPVKEWKDKQVFIDQSGVKHIFFKGYPDEGIWEWHDKRRLLVDDPDTDRKDGKEVEEGDYEPVVIDHEVDGDADVEKVKEEQYDEPAKKRQKK</sequence>
<dbReference type="OrthoDB" id="2142650at2759"/>
<dbReference type="PANTHER" id="PTHR33337:SF44">
    <property type="entry name" value="DUF636 DOMAIN PROTEIN (AFU_ORTHOLOGUE AFUA_1G09754)"/>
    <property type="match status" value="1"/>
</dbReference>
<feature type="region of interest" description="Disordered" evidence="5">
    <location>
        <begin position="177"/>
        <end position="227"/>
    </location>
</feature>
<dbReference type="InterPro" id="IPR006913">
    <property type="entry name" value="CENP-V/GFA"/>
</dbReference>
<dbReference type="VEuPathDB" id="FungiDB:SeMB42_g00240"/>
<dbReference type="Pfam" id="PF04828">
    <property type="entry name" value="GFA"/>
    <property type="match status" value="1"/>
</dbReference>
<evidence type="ECO:0000256" key="2">
    <source>
        <dbReference type="ARBA" id="ARBA00022723"/>
    </source>
</evidence>
<dbReference type="Proteomes" id="UP000320475">
    <property type="component" value="Unassembled WGS sequence"/>
</dbReference>
<evidence type="ECO:0000256" key="4">
    <source>
        <dbReference type="ARBA" id="ARBA00023239"/>
    </source>
</evidence>
<organism evidence="7 8">
    <name type="scientific">Synchytrium endobioticum</name>
    <dbReference type="NCBI Taxonomy" id="286115"/>
    <lineage>
        <taxon>Eukaryota</taxon>
        <taxon>Fungi</taxon>
        <taxon>Fungi incertae sedis</taxon>
        <taxon>Chytridiomycota</taxon>
        <taxon>Chytridiomycota incertae sedis</taxon>
        <taxon>Chytridiomycetes</taxon>
        <taxon>Synchytriales</taxon>
        <taxon>Synchytriaceae</taxon>
        <taxon>Synchytrium</taxon>
    </lineage>
</organism>
<dbReference type="SUPFAM" id="SSF51316">
    <property type="entry name" value="Mss4-like"/>
    <property type="match status" value="1"/>
</dbReference>
<dbReference type="EMBL" id="QEAM01000234">
    <property type="protein sequence ID" value="TPX43182.1"/>
    <property type="molecule type" value="Genomic_DNA"/>
</dbReference>
<protein>
    <submittedName>
        <fullName evidence="7">S-(Hydroxymethyl)glutathione synthase</fullName>
    </submittedName>
</protein>
<comment type="similarity">
    <text evidence="1">Belongs to the Gfa family.</text>
</comment>